<name>A0A314UFT1_PRUYE</name>
<proteinExistence type="predicted"/>
<evidence type="ECO:0000313" key="2">
    <source>
        <dbReference type="Proteomes" id="UP000250321"/>
    </source>
</evidence>
<gene>
    <name evidence="1" type="ORF">Pyn_04829</name>
</gene>
<sequence>MSAMKIIINKHHVTFTIMSMDDGNHDGDFEWAAVKRSAPAHSRNEQNFLGKCKVFLQNDNRDDEVNLIGIVLCFELNIKYDRCLA</sequence>
<protein>
    <submittedName>
        <fullName evidence="1">Uncharacterized protein</fullName>
    </submittedName>
</protein>
<dbReference type="AlphaFoldDB" id="A0A314UFT1"/>
<evidence type="ECO:0000313" key="1">
    <source>
        <dbReference type="EMBL" id="PQM36385.1"/>
    </source>
</evidence>
<dbReference type="EMBL" id="PJQY01003553">
    <property type="protein sequence ID" value="PQM36385.1"/>
    <property type="molecule type" value="Genomic_DNA"/>
</dbReference>
<comment type="caution">
    <text evidence="1">The sequence shown here is derived from an EMBL/GenBank/DDBJ whole genome shotgun (WGS) entry which is preliminary data.</text>
</comment>
<dbReference type="Proteomes" id="UP000250321">
    <property type="component" value="Unassembled WGS sequence"/>
</dbReference>
<keyword evidence="2" id="KW-1185">Reference proteome</keyword>
<accession>A0A314UFT1</accession>
<organism evidence="1 2">
    <name type="scientific">Prunus yedoensis var. nudiflora</name>
    <dbReference type="NCBI Taxonomy" id="2094558"/>
    <lineage>
        <taxon>Eukaryota</taxon>
        <taxon>Viridiplantae</taxon>
        <taxon>Streptophyta</taxon>
        <taxon>Embryophyta</taxon>
        <taxon>Tracheophyta</taxon>
        <taxon>Spermatophyta</taxon>
        <taxon>Magnoliopsida</taxon>
        <taxon>eudicotyledons</taxon>
        <taxon>Gunneridae</taxon>
        <taxon>Pentapetalae</taxon>
        <taxon>rosids</taxon>
        <taxon>fabids</taxon>
        <taxon>Rosales</taxon>
        <taxon>Rosaceae</taxon>
        <taxon>Amygdaloideae</taxon>
        <taxon>Amygdaleae</taxon>
        <taxon>Prunus</taxon>
    </lineage>
</organism>
<reference evidence="1 2" key="1">
    <citation type="submission" date="2018-02" db="EMBL/GenBank/DDBJ databases">
        <title>Draft genome of wild Prunus yedoensis var. nudiflora.</title>
        <authorList>
            <person name="Baek S."/>
            <person name="Kim J.-H."/>
            <person name="Choi K."/>
            <person name="Kim G.-B."/>
            <person name="Cho A."/>
            <person name="Jang H."/>
            <person name="Shin C.-H."/>
            <person name="Yu H.-J."/>
            <person name="Mun J.-H."/>
        </authorList>
    </citation>
    <scope>NUCLEOTIDE SEQUENCE [LARGE SCALE GENOMIC DNA]</scope>
    <source>
        <strain evidence="2">cv. Jeju island</strain>
        <tissue evidence="1">Leaf</tissue>
    </source>
</reference>